<dbReference type="OrthoDB" id="9806651at2"/>
<keyword evidence="6 12" id="KW-0228">DNA excision</keyword>
<evidence type="ECO:0000313" key="18">
    <source>
        <dbReference type="EMBL" id="RUQ32071.1"/>
    </source>
</evidence>
<feature type="coiled-coil region" evidence="14">
    <location>
        <begin position="615"/>
        <end position="646"/>
    </location>
</feature>
<keyword evidence="4 12" id="KW-0547">Nucleotide-binding</keyword>
<feature type="domain" description="Helicase ATP-binding" evidence="16">
    <location>
        <begin position="26"/>
        <end position="184"/>
    </location>
</feature>
<dbReference type="Pfam" id="PF00271">
    <property type="entry name" value="Helicase_C"/>
    <property type="match status" value="1"/>
</dbReference>
<comment type="subcellular location">
    <subcellularLocation>
        <location evidence="1 12 13">Cytoplasm</location>
    </subcellularLocation>
</comment>
<evidence type="ECO:0000256" key="3">
    <source>
        <dbReference type="ARBA" id="ARBA00022490"/>
    </source>
</evidence>
<dbReference type="CDD" id="cd18790">
    <property type="entry name" value="SF2_C_UvrB"/>
    <property type="match status" value="1"/>
</dbReference>
<evidence type="ECO:0000313" key="19">
    <source>
        <dbReference type="Proteomes" id="UP000267430"/>
    </source>
</evidence>
<evidence type="ECO:0000256" key="1">
    <source>
        <dbReference type="ARBA" id="ARBA00004496"/>
    </source>
</evidence>
<dbReference type="CDD" id="cd17916">
    <property type="entry name" value="DEXHc_UvrB"/>
    <property type="match status" value="1"/>
</dbReference>
<dbReference type="GO" id="GO:0003677">
    <property type="term" value="F:DNA binding"/>
    <property type="evidence" value="ECO:0007669"/>
    <property type="project" value="UniProtKB-UniRule"/>
</dbReference>
<keyword evidence="7 12" id="KW-0067">ATP-binding</keyword>
<keyword evidence="14" id="KW-0175">Coiled coil</keyword>
<dbReference type="SMART" id="SM00487">
    <property type="entry name" value="DEXDc"/>
    <property type="match status" value="1"/>
</dbReference>
<dbReference type="AlphaFoldDB" id="A0A3S0WBU1"/>
<dbReference type="GO" id="GO:0009432">
    <property type="term" value="P:SOS response"/>
    <property type="evidence" value="ECO:0007669"/>
    <property type="project" value="UniProtKB-UniRule"/>
</dbReference>
<comment type="domain">
    <text evidence="12">The beta-hairpin motif is involved in DNA binding.</text>
</comment>
<dbReference type="GO" id="GO:0006289">
    <property type="term" value="P:nucleotide-excision repair"/>
    <property type="evidence" value="ECO:0007669"/>
    <property type="project" value="UniProtKB-UniRule"/>
</dbReference>
<feature type="domain" description="Helicase C-terminal" evidence="17">
    <location>
        <begin position="430"/>
        <end position="596"/>
    </location>
</feature>
<dbReference type="InterPro" id="IPR036876">
    <property type="entry name" value="UVR_dom_sf"/>
</dbReference>
<comment type="similarity">
    <text evidence="2 12 13">Belongs to the UvrB family.</text>
</comment>
<dbReference type="GO" id="GO:0005524">
    <property type="term" value="F:ATP binding"/>
    <property type="evidence" value="ECO:0007669"/>
    <property type="project" value="UniProtKB-UniRule"/>
</dbReference>
<feature type="short sequence motif" description="Beta-hairpin" evidence="12">
    <location>
        <begin position="92"/>
        <end position="115"/>
    </location>
</feature>
<feature type="coiled-coil region" evidence="14">
    <location>
        <begin position="253"/>
        <end position="291"/>
    </location>
</feature>
<keyword evidence="5 12" id="KW-0227">DNA damage</keyword>
<evidence type="ECO:0000256" key="10">
    <source>
        <dbReference type="ARBA" id="ARBA00026033"/>
    </source>
</evidence>
<dbReference type="GO" id="GO:0009381">
    <property type="term" value="F:excinuclease ABC activity"/>
    <property type="evidence" value="ECO:0007669"/>
    <property type="project" value="UniProtKB-UniRule"/>
</dbReference>
<dbReference type="SMART" id="SM00490">
    <property type="entry name" value="HELICc"/>
    <property type="match status" value="1"/>
</dbReference>
<evidence type="ECO:0000256" key="8">
    <source>
        <dbReference type="ARBA" id="ARBA00022881"/>
    </source>
</evidence>
<keyword evidence="3 12" id="KW-0963">Cytoplasm</keyword>
<comment type="subunit">
    <text evidence="10 12 13">Forms a heterotetramer with UvrA during the search for lesions. Interacts with UvrC in an incision complex.</text>
</comment>
<feature type="binding site" evidence="12">
    <location>
        <begin position="39"/>
        <end position="46"/>
    </location>
    <ligand>
        <name>ATP</name>
        <dbReference type="ChEBI" id="CHEBI:30616"/>
    </ligand>
</feature>
<dbReference type="GO" id="GO:0009380">
    <property type="term" value="C:excinuclease repair complex"/>
    <property type="evidence" value="ECO:0007669"/>
    <property type="project" value="InterPro"/>
</dbReference>
<sequence length="659" mass="75823">MKDVFELVSKYSPQGDQPEAIRQIISGINKGKKHQTLLGATGTGKTFTVSNVIKEVNKPTLVIAHNKTLAGQLYSEFKEFFPNNAVEYFVSYYDYYQPEAYVPSTDTFIEKDASINDEIDKLRHSATSSLFERKDVIIIASVSCIYGLGSPEEYREMVVSLRTGMEIGRNALLHRLVDIQYERNDIDFQRGAFRVRGDVVEIFPASRDEHCVRVEFFGDEIDRIREVDALTGEITAERDHIAIFPASHFVTREEKMRIAIENIEKELEERLQELREDEKLLEAQRLEQRGRYDLEMMREMGFCSGIENYSRHLTLRPPGSTPYTLIDYFPEDFLLIVDESHVTLPQIRGMFNGDKARKQVLVDHGFRLPSAMDNRPLRFEEFEKKVGQAVFVSATPGPYELEHTPEMVEQIIRPTGLLDPNIDVRPIEGQIDDLIGEIHERTKKNERVLVTTLTKKMSEDLTDYLKEIGIKVQYLHSEVKTLERIEIIRELRLGKYDVLVGINLLREGIDIPEVSLVAILDADKEGFLRSERSLIQITGRAARNANGHVIMYADRMTNSMEVAINETNRRREIQEQYNEKHGVTPQTIQKDIRDAIKATYAAEEQEQYTPAPNFAEMTKKEREQMIADMEKEMKEAAKALNFERAAELRDMLLELKAEG</sequence>
<evidence type="ECO:0000256" key="6">
    <source>
        <dbReference type="ARBA" id="ARBA00022769"/>
    </source>
</evidence>
<keyword evidence="19" id="KW-1185">Reference proteome</keyword>
<evidence type="ECO:0000259" key="17">
    <source>
        <dbReference type="PROSITE" id="PS51194"/>
    </source>
</evidence>
<dbReference type="Gene3D" id="4.10.860.10">
    <property type="entry name" value="UVR domain"/>
    <property type="match status" value="1"/>
</dbReference>
<keyword evidence="12 13" id="KW-0742">SOS response</keyword>
<dbReference type="Pfam" id="PF17757">
    <property type="entry name" value="UvrB_inter"/>
    <property type="match status" value="1"/>
</dbReference>
<dbReference type="PROSITE" id="PS51194">
    <property type="entry name" value="HELICASE_CTER"/>
    <property type="match status" value="1"/>
</dbReference>
<dbReference type="Pfam" id="PF04851">
    <property type="entry name" value="ResIII"/>
    <property type="match status" value="1"/>
</dbReference>
<reference evidence="18 19" key="1">
    <citation type="submission" date="2018-12" db="EMBL/GenBank/DDBJ databases">
        <title>Bacillus chawlae sp. nov., Bacillus glennii sp. nov., and Bacillus saganii sp. nov. Isolated from the Vehicle Assembly Building at Kennedy Space Center where the Viking Spacecraft were Assembled.</title>
        <authorList>
            <person name="Seuylemezian A."/>
            <person name="Vaishampayan P."/>
        </authorList>
    </citation>
    <scope>NUCLEOTIDE SEQUENCE [LARGE SCALE GENOMIC DNA]</scope>
    <source>
        <strain evidence="18 19">L5</strain>
    </source>
</reference>
<dbReference type="Gene3D" id="3.40.50.300">
    <property type="entry name" value="P-loop containing nucleotide triphosphate hydrolases"/>
    <property type="match status" value="3"/>
</dbReference>
<evidence type="ECO:0000259" key="15">
    <source>
        <dbReference type="PROSITE" id="PS50151"/>
    </source>
</evidence>
<dbReference type="NCBIfam" id="NF003673">
    <property type="entry name" value="PRK05298.1"/>
    <property type="match status" value="1"/>
</dbReference>
<dbReference type="GO" id="GO:0016887">
    <property type="term" value="F:ATP hydrolysis activity"/>
    <property type="evidence" value="ECO:0007669"/>
    <property type="project" value="InterPro"/>
</dbReference>
<dbReference type="InterPro" id="IPR001943">
    <property type="entry name" value="UVR_dom"/>
</dbReference>
<feature type="domain" description="UVR" evidence="15">
    <location>
        <begin position="623"/>
        <end position="658"/>
    </location>
</feature>
<dbReference type="EMBL" id="RYZZ01000003">
    <property type="protein sequence ID" value="RUQ32071.1"/>
    <property type="molecule type" value="Genomic_DNA"/>
</dbReference>
<dbReference type="PROSITE" id="PS50151">
    <property type="entry name" value="UVR"/>
    <property type="match status" value="1"/>
</dbReference>
<dbReference type="InterPro" id="IPR024759">
    <property type="entry name" value="UvrB_YAD/RRR_dom"/>
</dbReference>
<dbReference type="InterPro" id="IPR001650">
    <property type="entry name" value="Helicase_C-like"/>
</dbReference>
<proteinExistence type="inferred from homology"/>
<dbReference type="InterPro" id="IPR004807">
    <property type="entry name" value="UvrB"/>
</dbReference>
<dbReference type="InterPro" id="IPR014001">
    <property type="entry name" value="Helicase_ATP-bd"/>
</dbReference>
<dbReference type="PANTHER" id="PTHR24029:SF0">
    <property type="entry name" value="UVRABC SYSTEM PROTEIN B"/>
    <property type="match status" value="1"/>
</dbReference>
<dbReference type="InterPro" id="IPR006935">
    <property type="entry name" value="Helicase/UvrB_N"/>
</dbReference>
<evidence type="ECO:0000259" key="16">
    <source>
        <dbReference type="PROSITE" id="PS51192"/>
    </source>
</evidence>
<dbReference type="GO" id="GO:0005737">
    <property type="term" value="C:cytoplasm"/>
    <property type="evidence" value="ECO:0007669"/>
    <property type="project" value="UniProtKB-SubCell"/>
</dbReference>
<dbReference type="PROSITE" id="PS51192">
    <property type="entry name" value="HELICASE_ATP_BIND_1"/>
    <property type="match status" value="1"/>
</dbReference>
<dbReference type="SUPFAM" id="SSF46600">
    <property type="entry name" value="C-terminal UvrC-binding domain of UvrB"/>
    <property type="match status" value="1"/>
</dbReference>
<gene>
    <name evidence="12 18" type="primary">uvrB</name>
    <name evidence="18" type="ORF">ELQ35_02445</name>
</gene>
<dbReference type="Pfam" id="PF12344">
    <property type="entry name" value="UvrB"/>
    <property type="match status" value="1"/>
</dbReference>
<evidence type="ECO:0000256" key="5">
    <source>
        <dbReference type="ARBA" id="ARBA00022763"/>
    </source>
</evidence>
<comment type="caution">
    <text evidence="18">The sequence shown here is derived from an EMBL/GenBank/DDBJ whole genome shotgun (WGS) entry which is preliminary data.</text>
</comment>
<dbReference type="PANTHER" id="PTHR24029">
    <property type="entry name" value="UVRABC SYSTEM PROTEIN B"/>
    <property type="match status" value="1"/>
</dbReference>
<dbReference type="InterPro" id="IPR041471">
    <property type="entry name" value="UvrB_inter"/>
</dbReference>
<comment type="function">
    <text evidence="12">The UvrABC repair system catalyzes the recognition and processing of DNA lesions. A damage recognition complex composed of 2 UvrA and 2 UvrB subunits scans DNA for abnormalities. Upon binding of the UvrA(2)B(2) complex to a putative damaged site, the DNA wraps around one UvrB monomer. DNA wrap is dependent on ATP binding by UvrB and probably causes local melting of the DNA helix, facilitating insertion of UvrB beta-hairpin between the DNA strands. Then UvrB probes one DNA strand for the presence of a lesion. If a lesion is found the UvrA subunits dissociate and the UvrB-DNA preincision complex is formed. This complex is subsequently bound by UvrC and the second UvrB is released. If no lesion is found, the DNA wraps around the other UvrB subunit that will check the other stand for damage.</text>
</comment>
<evidence type="ECO:0000256" key="14">
    <source>
        <dbReference type="SAM" id="Coils"/>
    </source>
</evidence>
<dbReference type="Pfam" id="PF02151">
    <property type="entry name" value="UVR"/>
    <property type="match status" value="1"/>
</dbReference>
<protein>
    <recommendedName>
        <fullName evidence="11 12">UvrABC system protein B</fullName>
        <shortName evidence="12">Protein UvrB</shortName>
    </recommendedName>
    <alternativeName>
        <fullName evidence="12">Excinuclease ABC subunit B</fullName>
    </alternativeName>
</protein>
<evidence type="ECO:0000256" key="11">
    <source>
        <dbReference type="ARBA" id="ARBA00029504"/>
    </source>
</evidence>
<organism evidence="18 19">
    <name type="scientific">Peribacillus cavernae</name>
    <dbReference type="NCBI Taxonomy" id="1674310"/>
    <lineage>
        <taxon>Bacteria</taxon>
        <taxon>Bacillati</taxon>
        <taxon>Bacillota</taxon>
        <taxon>Bacilli</taxon>
        <taxon>Bacillales</taxon>
        <taxon>Bacillaceae</taxon>
        <taxon>Peribacillus</taxon>
    </lineage>
</organism>
<evidence type="ECO:0000256" key="4">
    <source>
        <dbReference type="ARBA" id="ARBA00022741"/>
    </source>
</evidence>
<dbReference type="NCBIfam" id="TIGR00631">
    <property type="entry name" value="uvrb"/>
    <property type="match status" value="1"/>
</dbReference>
<dbReference type="InterPro" id="IPR027417">
    <property type="entry name" value="P-loop_NTPase"/>
</dbReference>
<accession>A0A3S0WBU1</accession>
<dbReference type="HAMAP" id="MF_00204">
    <property type="entry name" value="UvrB"/>
    <property type="match status" value="1"/>
</dbReference>
<dbReference type="RefSeq" id="WP_126863271.1">
    <property type="nucleotide sequence ID" value="NZ_JAUSTX010000013.1"/>
</dbReference>
<name>A0A3S0WBU1_9BACI</name>
<keyword evidence="8 12" id="KW-0267">Excision nuclease</keyword>
<evidence type="ECO:0000256" key="2">
    <source>
        <dbReference type="ARBA" id="ARBA00008533"/>
    </source>
</evidence>
<evidence type="ECO:0000256" key="7">
    <source>
        <dbReference type="ARBA" id="ARBA00022840"/>
    </source>
</evidence>
<dbReference type="Proteomes" id="UP000267430">
    <property type="component" value="Unassembled WGS sequence"/>
</dbReference>
<evidence type="ECO:0000256" key="12">
    <source>
        <dbReference type="HAMAP-Rule" id="MF_00204"/>
    </source>
</evidence>
<dbReference type="SUPFAM" id="SSF52540">
    <property type="entry name" value="P-loop containing nucleoside triphosphate hydrolases"/>
    <property type="match status" value="2"/>
</dbReference>
<keyword evidence="9 12" id="KW-0234">DNA repair</keyword>
<evidence type="ECO:0000256" key="9">
    <source>
        <dbReference type="ARBA" id="ARBA00023204"/>
    </source>
</evidence>
<evidence type="ECO:0000256" key="13">
    <source>
        <dbReference type="RuleBase" id="RU003587"/>
    </source>
</evidence>